<dbReference type="InterPro" id="IPR055170">
    <property type="entry name" value="GFO_IDH_MocA-like_dom"/>
</dbReference>
<dbReference type="SUPFAM" id="SSF55347">
    <property type="entry name" value="Glyceraldehyde-3-phosphate dehydrogenase-like, C-terminal domain"/>
    <property type="match status" value="1"/>
</dbReference>
<dbReference type="eggNOG" id="COG0673">
    <property type="taxonomic scope" value="Bacteria"/>
</dbReference>
<dbReference type="GO" id="GO:0000166">
    <property type="term" value="F:nucleotide binding"/>
    <property type="evidence" value="ECO:0007669"/>
    <property type="project" value="InterPro"/>
</dbReference>
<dbReference type="Pfam" id="PF01408">
    <property type="entry name" value="GFO_IDH_MocA"/>
    <property type="match status" value="1"/>
</dbReference>
<evidence type="ECO:0000259" key="2">
    <source>
        <dbReference type="Pfam" id="PF22725"/>
    </source>
</evidence>
<protein>
    <submittedName>
        <fullName evidence="3">Oxidoreductase</fullName>
    </submittedName>
</protein>
<dbReference type="EMBL" id="JQBZ01000003">
    <property type="protein sequence ID" value="KRN90352.1"/>
    <property type="molecule type" value="Genomic_DNA"/>
</dbReference>
<dbReference type="PANTHER" id="PTHR43054">
    <property type="match status" value="1"/>
</dbReference>
<evidence type="ECO:0000313" key="4">
    <source>
        <dbReference type="Proteomes" id="UP000051500"/>
    </source>
</evidence>
<dbReference type="AlphaFoldDB" id="A0A0R2KLT4"/>
<dbReference type="SUPFAM" id="SSF51735">
    <property type="entry name" value="NAD(P)-binding Rossmann-fold domains"/>
    <property type="match status" value="1"/>
</dbReference>
<keyword evidence="4" id="KW-1185">Reference proteome</keyword>
<name>A0A0R2KLT4_9LACO</name>
<dbReference type="PATRIC" id="fig|1122146.4.peg.273"/>
<dbReference type="PANTHER" id="PTHR43054:SF1">
    <property type="entry name" value="SCYLLO-INOSITOL 2-DEHYDROGENASE (NADP(+)) IOLU"/>
    <property type="match status" value="1"/>
</dbReference>
<dbReference type="InterPro" id="IPR000683">
    <property type="entry name" value="Gfo/Idh/MocA-like_OxRdtase_N"/>
</dbReference>
<evidence type="ECO:0000313" key="3">
    <source>
        <dbReference type="EMBL" id="KRN90352.1"/>
    </source>
</evidence>
<dbReference type="Pfam" id="PF22725">
    <property type="entry name" value="GFO_IDH_MocA_C3"/>
    <property type="match status" value="1"/>
</dbReference>
<feature type="domain" description="Gfo/Idh/MocA-like oxidoreductase N-terminal" evidence="1">
    <location>
        <begin position="2"/>
        <end position="116"/>
    </location>
</feature>
<comment type="caution">
    <text evidence="3">The sequence shown here is derived from an EMBL/GenBank/DDBJ whole genome shotgun (WGS) entry which is preliminary data.</text>
</comment>
<dbReference type="STRING" id="1122146.IV53_GL000267"/>
<feature type="domain" description="GFO/IDH/MocA-like oxidoreductase" evidence="2">
    <location>
        <begin position="140"/>
        <end position="249"/>
    </location>
</feature>
<dbReference type="OrthoDB" id="9815825at2"/>
<dbReference type="Gene3D" id="3.30.360.10">
    <property type="entry name" value="Dihydrodipicolinate Reductase, domain 2"/>
    <property type="match status" value="1"/>
</dbReference>
<dbReference type="Proteomes" id="UP000051500">
    <property type="component" value="Unassembled WGS sequence"/>
</dbReference>
<organism evidence="3 4">
    <name type="scientific">Ligilactobacillus ceti DSM 22408</name>
    <dbReference type="NCBI Taxonomy" id="1122146"/>
    <lineage>
        <taxon>Bacteria</taxon>
        <taxon>Bacillati</taxon>
        <taxon>Bacillota</taxon>
        <taxon>Bacilli</taxon>
        <taxon>Lactobacillales</taxon>
        <taxon>Lactobacillaceae</taxon>
        <taxon>Ligilactobacillus</taxon>
    </lineage>
</organism>
<dbReference type="InterPro" id="IPR036291">
    <property type="entry name" value="NAD(P)-bd_dom_sf"/>
</dbReference>
<dbReference type="Gene3D" id="3.40.50.720">
    <property type="entry name" value="NAD(P)-binding Rossmann-like Domain"/>
    <property type="match status" value="1"/>
</dbReference>
<reference evidence="3 4" key="1">
    <citation type="journal article" date="2015" name="Genome Announc.">
        <title>Expanding the biotechnology potential of lactobacilli through comparative genomics of 213 strains and associated genera.</title>
        <authorList>
            <person name="Sun Z."/>
            <person name="Harris H.M."/>
            <person name="McCann A."/>
            <person name="Guo C."/>
            <person name="Argimon S."/>
            <person name="Zhang W."/>
            <person name="Yang X."/>
            <person name="Jeffery I.B."/>
            <person name="Cooney J.C."/>
            <person name="Kagawa T.F."/>
            <person name="Liu W."/>
            <person name="Song Y."/>
            <person name="Salvetti E."/>
            <person name="Wrobel A."/>
            <person name="Rasinkangas P."/>
            <person name="Parkhill J."/>
            <person name="Rea M.C."/>
            <person name="O'Sullivan O."/>
            <person name="Ritari J."/>
            <person name="Douillard F.P."/>
            <person name="Paul Ross R."/>
            <person name="Yang R."/>
            <person name="Briner A.E."/>
            <person name="Felis G.E."/>
            <person name="de Vos W.M."/>
            <person name="Barrangou R."/>
            <person name="Klaenhammer T.R."/>
            <person name="Caufield P.W."/>
            <person name="Cui Y."/>
            <person name="Zhang H."/>
            <person name="O'Toole P.W."/>
        </authorList>
    </citation>
    <scope>NUCLEOTIDE SEQUENCE [LARGE SCALE GENOMIC DNA]</scope>
    <source>
        <strain evidence="3 4">DSM 22408</strain>
    </source>
</reference>
<accession>A0A0R2KLT4</accession>
<gene>
    <name evidence="3" type="ORF">IV53_GL000267</name>
</gene>
<proteinExistence type="predicted"/>
<dbReference type="RefSeq" id="WP_027106534.1">
    <property type="nucleotide sequence ID" value="NZ_AUHP01000013.1"/>
</dbReference>
<sequence>MIKLGIIGTNWITTAFVQAAQHTKEYQLTAVYSRTLAKATEFSQEYTPQPSLYTDLTTFFASEDFDTVYIASPNSLHFSQIKQALLAGKNVIVEKPACVNPSEFAEIRQILQEHSELHFFEAARHLHEENFKIVQEEVQNIGQIQGATLTYAQFSSRYLDYLAGKEPNIFTLKYAGGALQDLGVYLVYEALSWFGMPEEVSYIPLKLANGIDGQGLAILKYKDYNVTLNCSKIYQSNQDSEIYGSDKTILIEHAGELKAIKLISNQQPNIEIISQTTADHDLMAAEASAFSRIINHPQNKNYQKLEEEWLNLAQNVNQVLYDLRQSADINFPSEK</sequence>
<evidence type="ECO:0000259" key="1">
    <source>
        <dbReference type="Pfam" id="PF01408"/>
    </source>
</evidence>